<evidence type="ECO:0000313" key="2">
    <source>
        <dbReference type="Proteomes" id="UP001244552"/>
    </source>
</evidence>
<dbReference type="EMBL" id="JAUSVU010000045">
    <property type="protein sequence ID" value="MDQ0537372.1"/>
    <property type="molecule type" value="Genomic_DNA"/>
</dbReference>
<evidence type="ECO:0000313" key="1">
    <source>
        <dbReference type="EMBL" id="MDQ0537372.1"/>
    </source>
</evidence>
<name>A0ABU0MV54_9PROT</name>
<proteinExistence type="predicted"/>
<accession>A0ABU0MV54</accession>
<reference evidence="1 2" key="1">
    <citation type="submission" date="2023-07" db="EMBL/GenBank/DDBJ databases">
        <title>Genomic Encyclopedia of Type Strains, Phase IV (KMG-IV): sequencing the most valuable type-strain genomes for metagenomic binning, comparative biology and taxonomic classification.</title>
        <authorList>
            <person name="Goeker M."/>
        </authorList>
    </citation>
    <scope>NUCLEOTIDE SEQUENCE [LARGE SCALE GENOMIC DNA]</scope>
    <source>
        <strain evidence="1 2">DSM 19922</strain>
    </source>
</reference>
<gene>
    <name evidence="1" type="ORF">QO018_006276</name>
</gene>
<sequence>MIDRENVNTQPFTRTRHHVLLPHRGKLVWQFRPKPRAFMRWAWHGCGRRYLRTYSVTLRGQCHLEINRCKYLNLAEVIVDPPWVRSLVCSHKEKIVKIATASWAAVQE</sequence>
<comment type="caution">
    <text evidence="1">The sequence shown here is derived from an EMBL/GenBank/DDBJ whole genome shotgun (WGS) entry which is preliminary data.</text>
</comment>
<dbReference type="RefSeq" id="WP_209991157.1">
    <property type="nucleotide sequence ID" value="NZ_JAGINO010000042.1"/>
</dbReference>
<dbReference type="Proteomes" id="UP001244552">
    <property type="component" value="Unassembled WGS sequence"/>
</dbReference>
<organism evidence="1 2">
    <name type="scientific">Azospirillum picis</name>
    <dbReference type="NCBI Taxonomy" id="488438"/>
    <lineage>
        <taxon>Bacteria</taxon>
        <taxon>Pseudomonadati</taxon>
        <taxon>Pseudomonadota</taxon>
        <taxon>Alphaproteobacteria</taxon>
        <taxon>Rhodospirillales</taxon>
        <taxon>Azospirillaceae</taxon>
        <taxon>Azospirillum</taxon>
    </lineage>
</organism>
<evidence type="ECO:0008006" key="3">
    <source>
        <dbReference type="Google" id="ProtNLM"/>
    </source>
</evidence>
<keyword evidence="2" id="KW-1185">Reference proteome</keyword>
<protein>
    <recommendedName>
        <fullName evidence="3">Transposase</fullName>
    </recommendedName>
</protein>